<evidence type="ECO:0000313" key="1">
    <source>
        <dbReference type="RefSeq" id="XP_016971573.1"/>
    </source>
</evidence>
<reference evidence="1" key="1">
    <citation type="submission" date="2025-08" db="UniProtKB">
        <authorList>
            <consortium name="RefSeq"/>
        </authorList>
    </citation>
    <scope>IDENTIFICATION</scope>
</reference>
<accession>A0A6P4E8L4</accession>
<protein>
    <submittedName>
        <fullName evidence="1">Uncharacterized protein LOC108039164</fullName>
    </submittedName>
</protein>
<dbReference type="RefSeq" id="XP_016971573.1">
    <property type="nucleotide sequence ID" value="XM_017116084.1"/>
</dbReference>
<sequence>MRSAAKIAKLRPIGKNLRLLMKFLRLINLLHFCPWITMRSILSYYHASIQLQVLSYWTCIGKTCILVRERCSLTCVFILTDRWPKSNHLQRPSASCASELNHNYLSI</sequence>
<name>A0A6P4E8L4_DRORH</name>
<proteinExistence type="predicted"/>
<gene>
    <name evidence="1" type="primary">LOC108039164</name>
</gene>
<organism evidence="1">
    <name type="scientific">Drosophila rhopaloa</name>
    <name type="common">Fruit fly</name>
    <dbReference type="NCBI Taxonomy" id="1041015"/>
    <lineage>
        <taxon>Eukaryota</taxon>
        <taxon>Metazoa</taxon>
        <taxon>Ecdysozoa</taxon>
        <taxon>Arthropoda</taxon>
        <taxon>Hexapoda</taxon>
        <taxon>Insecta</taxon>
        <taxon>Pterygota</taxon>
        <taxon>Neoptera</taxon>
        <taxon>Endopterygota</taxon>
        <taxon>Diptera</taxon>
        <taxon>Brachycera</taxon>
        <taxon>Muscomorpha</taxon>
        <taxon>Ephydroidea</taxon>
        <taxon>Drosophilidae</taxon>
        <taxon>Drosophila</taxon>
        <taxon>Sophophora</taxon>
    </lineage>
</organism>
<dbReference type="AlphaFoldDB" id="A0A6P4E8L4"/>